<proteinExistence type="inferred from homology"/>
<evidence type="ECO:0000256" key="1">
    <source>
        <dbReference type="ARBA" id="ARBA00000829"/>
    </source>
</evidence>
<dbReference type="Gene3D" id="3.20.20.80">
    <property type="entry name" value="Glycosidases"/>
    <property type="match status" value="1"/>
</dbReference>
<evidence type="ECO:0000256" key="6">
    <source>
        <dbReference type="ARBA" id="ARBA00022525"/>
    </source>
</evidence>
<dbReference type="InterPro" id="IPR036156">
    <property type="entry name" value="Beta-gal/glucu_dom_sf"/>
</dbReference>
<gene>
    <name evidence="17" type="ORF">GND95_06465</name>
</gene>
<dbReference type="SUPFAM" id="SSF49785">
    <property type="entry name" value="Galactose-binding domain-like"/>
    <property type="match status" value="1"/>
</dbReference>
<name>A0A7C8HEW6_9FIRM</name>
<keyword evidence="8" id="KW-0325">Glycoprotein</keyword>
<feature type="domain" description="Mannosidase Ig/CBM-like" evidence="15">
    <location>
        <begin position="678"/>
        <end position="760"/>
    </location>
</feature>
<dbReference type="InterPro" id="IPR041447">
    <property type="entry name" value="Mannosidase_ig"/>
</dbReference>
<dbReference type="Pfam" id="PF17786">
    <property type="entry name" value="Mannosidase_ig"/>
    <property type="match status" value="1"/>
</dbReference>
<dbReference type="EMBL" id="WSLF01000004">
    <property type="protein sequence ID" value="KAE9634951.1"/>
    <property type="molecule type" value="Genomic_DNA"/>
</dbReference>
<dbReference type="InterPro" id="IPR054593">
    <property type="entry name" value="Beta-mannosidase-like_N2"/>
</dbReference>
<evidence type="ECO:0000256" key="11">
    <source>
        <dbReference type="ARBA" id="ARBA00041069"/>
    </source>
</evidence>
<comment type="subcellular location">
    <subcellularLocation>
        <location evidence="2">Secreted</location>
    </subcellularLocation>
</comment>
<keyword evidence="6" id="KW-0964">Secreted</keyword>
<comment type="similarity">
    <text evidence="10">Belongs to the glycosyl hydrolase 2 family. Beta-mannosidase B subfamily.</text>
</comment>
<dbReference type="SUPFAM" id="SSF51445">
    <property type="entry name" value="(Trans)glycosidases"/>
    <property type="match status" value="1"/>
</dbReference>
<dbReference type="InterPro" id="IPR017853">
    <property type="entry name" value="GH"/>
</dbReference>
<dbReference type="InterPro" id="IPR008979">
    <property type="entry name" value="Galactose-bd-like_sf"/>
</dbReference>
<dbReference type="EC" id="3.2.1.25" evidence="5"/>
<dbReference type="InterPro" id="IPR013783">
    <property type="entry name" value="Ig-like_fold"/>
</dbReference>
<dbReference type="Gene3D" id="2.60.120.260">
    <property type="entry name" value="Galactose-binding domain-like"/>
    <property type="match status" value="1"/>
</dbReference>
<comment type="caution">
    <text evidence="17">The sequence shown here is derived from an EMBL/GenBank/DDBJ whole genome shotgun (WGS) entry which is preliminary data.</text>
</comment>
<accession>A0A7C8HEW6</accession>
<dbReference type="InterPro" id="IPR050887">
    <property type="entry name" value="Beta-mannosidase_GH2"/>
</dbReference>
<dbReference type="SUPFAM" id="SSF49303">
    <property type="entry name" value="beta-Galactosidase/glucuronidase domain"/>
    <property type="match status" value="2"/>
</dbReference>
<evidence type="ECO:0000259" key="15">
    <source>
        <dbReference type="Pfam" id="PF17786"/>
    </source>
</evidence>
<evidence type="ECO:0000256" key="10">
    <source>
        <dbReference type="ARBA" id="ARBA00038429"/>
    </source>
</evidence>
<dbReference type="PANTHER" id="PTHR43730">
    <property type="entry name" value="BETA-MANNOSIDASE"/>
    <property type="match status" value="1"/>
</dbReference>
<evidence type="ECO:0000259" key="16">
    <source>
        <dbReference type="Pfam" id="PF22666"/>
    </source>
</evidence>
<dbReference type="InterPro" id="IPR006102">
    <property type="entry name" value="Ig-like_GH2"/>
</dbReference>
<comment type="catalytic activity">
    <reaction evidence="1">
        <text>Hydrolysis of terminal, non-reducing beta-D-mannose residues in beta-D-mannosides.</text>
        <dbReference type="EC" id="3.2.1.25"/>
    </reaction>
</comment>
<dbReference type="Pfam" id="PF17753">
    <property type="entry name" value="Ig_mannosidase"/>
    <property type="match status" value="1"/>
</dbReference>
<dbReference type="Proteomes" id="UP000483018">
    <property type="component" value="Unassembled WGS sequence"/>
</dbReference>
<evidence type="ECO:0000256" key="9">
    <source>
        <dbReference type="ARBA" id="ARBA00023295"/>
    </source>
</evidence>
<keyword evidence="18" id="KW-1185">Reference proteome</keyword>
<dbReference type="GO" id="GO:0006516">
    <property type="term" value="P:glycoprotein catabolic process"/>
    <property type="evidence" value="ECO:0007669"/>
    <property type="project" value="TreeGrafter"/>
</dbReference>
<feature type="domain" description="Glycoside hydrolase family 2 immunoglobulin-like beta-sandwich" evidence="13">
    <location>
        <begin position="232"/>
        <end position="305"/>
    </location>
</feature>
<dbReference type="PANTHER" id="PTHR43730:SF1">
    <property type="entry name" value="BETA-MANNOSIDASE"/>
    <property type="match status" value="1"/>
</dbReference>
<evidence type="ECO:0000256" key="5">
    <source>
        <dbReference type="ARBA" id="ARBA00012754"/>
    </source>
</evidence>
<evidence type="ECO:0000256" key="3">
    <source>
        <dbReference type="ARBA" id="ARBA00004740"/>
    </source>
</evidence>
<evidence type="ECO:0000313" key="18">
    <source>
        <dbReference type="Proteomes" id="UP000483018"/>
    </source>
</evidence>
<dbReference type="GO" id="GO:0005576">
    <property type="term" value="C:extracellular region"/>
    <property type="evidence" value="ECO:0007669"/>
    <property type="project" value="UniProtKB-SubCell"/>
</dbReference>
<reference evidence="17 18" key="1">
    <citation type="submission" date="2019-12" db="EMBL/GenBank/DDBJ databases">
        <title>Defluviitalea raffinosedens, isolated from a biogas fermenter, genome sequencing and characterization.</title>
        <authorList>
            <person name="Rettenmaier R."/>
            <person name="Schneider M."/>
            <person name="Neuhaus K."/>
            <person name="Liebl W."/>
            <person name="Zverlov V."/>
        </authorList>
    </citation>
    <scope>NUCLEOTIDE SEQUENCE [LARGE SCALE GENOMIC DNA]</scope>
    <source>
        <strain evidence="17 18">249c-K6</strain>
    </source>
</reference>
<dbReference type="InterPro" id="IPR041625">
    <property type="entry name" value="Beta-mannosidase_Ig"/>
</dbReference>
<dbReference type="AlphaFoldDB" id="A0A7C8HEW6"/>
<dbReference type="GO" id="GO:0005975">
    <property type="term" value="P:carbohydrate metabolic process"/>
    <property type="evidence" value="ECO:0007669"/>
    <property type="project" value="InterPro"/>
</dbReference>
<dbReference type="Gene3D" id="2.60.40.10">
    <property type="entry name" value="Immunoglobulins"/>
    <property type="match status" value="2"/>
</dbReference>
<evidence type="ECO:0000256" key="12">
    <source>
        <dbReference type="ARBA" id="ARBA00041614"/>
    </source>
</evidence>
<comment type="pathway">
    <text evidence="3">Glycan metabolism; N-glycan degradation.</text>
</comment>
<feature type="domain" description="Beta-mannosidase Ig-fold" evidence="14">
    <location>
        <begin position="765"/>
        <end position="831"/>
    </location>
</feature>
<sequence>MIKQILNQNWKMRESQTGEYLEAKVPGSVYQVYLDHGLMKDPYFRDQETEALKLMEKDYEYVTVFTPDENVMSCPYVVLQFQGLDTIADIWLNGKHLGYVDNMHRTWEYEIKSLLLPKDNELRILFHSPIKYIKEREKEEGFWPTVYEAMRGTSHIRKSQCMFGWDWGPRLPDSGIFRDVLLLGCEAERLDGVYIRQKHETDKVTLSLKIDLKCMDSRFPLCFGMDKELIRKRNLKARVRIENPEGESLIMRETEDGEAVSDIEIQNPQLWWPNGLGKQPLYKVIVELIRDEQVLDRFEKRIGLRTLTIRRAKDEYGESFAHEVNGITYFAMGANYIPEDCILSRISPERTRNLLEQAVAANYNTIRVWGGGYYPDDFFWDICDELGLVVWMDFMFACGVYRLTNSEFEQNMIEEFIQNVKRIRNHACLGLWCGNNEMESFYCLSNHDFNQEKGYAADYIRLYEYIIPKVLKEYDPDTFYWPSSPSSGGSFDDPNSPDRGDVHYWDVWHGNKPFTEYRKYRFRYLSEFGFQSFPSIRTIESFTNPEDRNIFSWVMEKHQRNASANGKIMNYMEQMYLYPTNFETLIYASQLLQADAIRYGVEHFRRNRGRCMGTIIWQLNDCWPVASWSSIDYYGRWKALHYYEKRFFAPLLLSCEEESVLSQDPNPNAEPYELKKSIRLCVSNESPKDEMVEVFWELRDNYSNILKAGKETVQVKAFSSKWLDRQCFQDADEFSHYVSYRMEKNGEIISSGSVLFTVPKFFHLIDPQLQVRVEGDEIVVTAKSYARAVQIRNKEDNLILSDNFFDMDAGERRVRILQGIPEELEVRSVYDIR</sequence>
<evidence type="ECO:0000256" key="8">
    <source>
        <dbReference type="ARBA" id="ARBA00023180"/>
    </source>
</evidence>
<dbReference type="Pfam" id="PF00703">
    <property type="entry name" value="Glyco_hydro_2"/>
    <property type="match status" value="1"/>
</dbReference>
<dbReference type="OrthoDB" id="9801077at2"/>
<dbReference type="RefSeq" id="WP_158740038.1">
    <property type="nucleotide sequence ID" value="NZ_JAFBEP010000007.1"/>
</dbReference>
<protein>
    <recommendedName>
        <fullName evidence="11">Beta-mannosidase B</fullName>
        <ecNumber evidence="5">3.2.1.25</ecNumber>
    </recommendedName>
    <alternativeName>
        <fullName evidence="12">Mannanase B</fullName>
    </alternativeName>
</protein>
<evidence type="ECO:0000259" key="14">
    <source>
        <dbReference type="Pfam" id="PF17753"/>
    </source>
</evidence>
<feature type="domain" description="Beta-mannosidase-like galactose-binding" evidence="16">
    <location>
        <begin position="10"/>
        <end position="178"/>
    </location>
</feature>
<comment type="subunit">
    <text evidence="4">Homodimer.</text>
</comment>
<evidence type="ECO:0000256" key="4">
    <source>
        <dbReference type="ARBA" id="ARBA00011738"/>
    </source>
</evidence>
<dbReference type="FunFam" id="3.20.20.80:FF:000050">
    <property type="entry name" value="Beta-mannosidase B"/>
    <property type="match status" value="1"/>
</dbReference>
<keyword evidence="9" id="KW-0326">Glycosidase</keyword>
<organism evidence="17 18">
    <name type="scientific">Defluviitalea raffinosedens</name>
    <dbReference type="NCBI Taxonomy" id="1450156"/>
    <lineage>
        <taxon>Bacteria</taxon>
        <taxon>Bacillati</taxon>
        <taxon>Bacillota</taxon>
        <taxon>Clostridia</taxon>
        <taxon>Lachnospirales</taxon>
        <taxon>Defluviitaleaceae</taxon>
        <taxon>Defluviitalea</taxon>
    </lineage>
</organism>
<evidence type="ECO:0000256" key="7">
    <source>
        <dbReference type="ARBA" id="ARBA00022801"/>
    </source>
</evidence>
<dbReference type="GO" id="GO:0004567">
    <property type="term" value="F:beta-mannosidase activity"/>
    <property type="evidence" value="ECO:0007669"/>
    <property type="project" value="UniProtKB-EC"/>
</dbReference>
<dbReference type="Pfam" id="PF22666">
    <property type="entry name" value="Glyco_hydro_2_N2"/>
    <property type="match status" value="1"/>
</dbReference>
<evidence type="ECO:0000259" key="13">
    <source>
        <dbReference type="Pfam" id="PF00703"/>
    </source>
</evidence>
<evidence type="ECO:0000313" key="17">
    <source>
        <dbReference type="EMBL" id="KAE9634951.1"/>
    </source>
</evidence>
<keyword evidence="7 17" id="KW-0378">Hydrolase</keyword>
<evidence type="ECO:0000256" key="2">
    <source>
        <dbReference type="ARBA" id="ARBA00004613"/>
    </source>
</evidence>